<accession>A0A238TCZ4</accession>
<reference evidence="1" key="1">
    <citation type="submission" date="2017-05" db="EMBL/GenBank/DDBJ databases">
        <authorList>
            <person name="Song R."/>
            <person name="Chenine A.L."/>
            <person name="Ruprecht R.M."/>
        </authorList>
    </citation>
    <scope>NUCLEOTIDE SEQUENCE</scope>
    <source>
        <strain evidence="1">Kingella_eburonensis</strain>
    </source>
</reference>
<name>A0A238TCZ4_9NEIS</name>
<evidence type="ECO:0000313" key="3">
    <source>
        <dbReference type="Proteomes" id="UP000215450"/>
    </source>
</evidence>
<dbReference type="AlphaFoldDB" id="A0A238TCZ4"/>
<protein>
    <submittedName>
        <fullName evidence="2">Uncharacterized protein</fullName>
    </submittedName>
</protein>
<reference evidence="2 3" key="2">
    <citation type="submission" date="2017-06" db="EMBL/GenBank/DDBJ databases">
        <authorList>
            <person name="Kim H.J."/>
            <person name="Triplett B.A."/>
        </authorList>
    </citation>
    <scope>NUCLEOTIDE SEQUENCE [LARGE SCALE GENOMIC DNA]</scope>
    <source>
        <strain evidence="2">Kingella_eburonensis</strain>
    </source>
</reference>
<proteinExistence type="predicted"/>
<dbReference type="EMBL" id="FXUV01000043">
    <property type="protein sequence ID" value="SMQ13081.1"/>
    <property type="molecule type" value="Genomic_DNA"/>
</dbReference>
<evidence type="ECO:0000313" key="2">
    <source>
        <dbReference type="EMBL" id="SNB80092.1"/>
    </source>
</evidence>
<evidence type="ECO:0000313" key="1">
    <source>
        <dbReference type="EMBL" id="SMQ13081.1"/>
    </source>
</evidence>
<gene>
    <name evidence="1" type="ORF">KEBURONENSIS_01823</name>
    <name evidence="2" type="ORF">KEBURONENSIS_01825</name>
</gene>
<keyword evidence="3" id="KW-1185">Reference proteome</keyword>
<dbReference type="Proteomes" id="UP000215450">
    <property type="component" value="Unassembled WGS sequence"/>
</dbReference>
<sequence length="33" mass="3839">MNEFNENLTVEDLNTETLGFLFMEKGAVNQKFD</sequence>
<organism evidence="2 3">
    <name type="scientific">Kingella negevensis</name>
    <dbReference type="NCBI Taxonomy" id="1522312"/>
    <lineage>
        <taxon>Bacteria</taxon>
        <taxon>Pseudomonadati</taxon>
        <taxon>Pseudomonadota</taxon>
        <taxon>Betaproteobacteria</taxon>
        <taxon>Neisseriales</taxon>
        <taxon>Neisseriaceae</taxon>
        <taxon>Kingella</taxon>
    </lineage>
</organism>
<dbReference type="EMBL" id="FXUV02000047">
    <property type="protein sequence ID" value="SNB80092.1"/>
    <property type="molecule type" value="Genomic_DNA"/>
</dbReference>